<dbReference type="PRINTS" id="PR00171">
    <property type="entry name" value="SUGRTRNSPORT"/>
</dbReference>
<feature type="transmembrane region" description="Helical" evidence="8">
    <location>
        <begin position="273"/>
        <end position="299"/>
    </location>
</feature>
<reference evidence="10 11" key="1">
    <citation type="submission" date="2024-01" db="EMBL/GenBank/DDBJ databases">
        <title>Characterization of antibiotic resistant novel bacterial strains and their environmental applications.</title>
        <authorList>
            <person name="Manzoor S."/>
            <person name="Abbas S."/>
            <person name="Arshad M."/>
            <person name="Ahmed I."/>
        </authorList>
    </citation>
    <scope>NUCLEOTIDE SEQUENCE [LARGE SCALE GENOMIC DNA]</scope>
    <source>
        <strain evidence="10 11">NCCP-602</strain>
    </source>
</reference>
<protein>
    <submittedName>
        <fullName evidence="10">Sugar porter family MFS transporter</fullName>
    </submittedName>
</protein>
<dbReference type="SUPFAM" id="SSF103473">
    <property type="entry name" value="MFS general substrate transporter"/>
    <property type="match status" value="1"/>
</dbReference>
<dbReference type="EMBL" id="BAAAAF010000007">
    <property type="protein sequence ID" value="GAA0036090.1"/>
    <property type="molecule type" value="Genomic_DNA"/>
</dbReference>
<comment type="caution">
    <text evidence="10">The sequence shown here is derived from an EMBL/GenBank/DDBJ whole genome shotgun (WGS) entry which is preliminary data.</text>
</comment>
<keyword evidence="5 8" id="KW-1133">Transmembrane helix</keyword>
<dbReference type="PANTHER" id="PTHR48020">
    <property type="entry name" value="PROTON MYO-INOSITOL COTRANSPORTER"/>
    <property type="match status" value="1"/>
</dbReference>
<feature type="transmembrane region" description="Helical" evidence="8">
    <location>
        <begin position="37"/>
        <end position="54"/>
    </location>
</feature>
<proteinExistence type="inferred from homology"/>
<evidence type="ECO:0000256" key="7">
    <source>
        <dbReference type="RuleBase" id="RU003346"/>
    </source>
</evidence>
<comment type="similarity">
    <text evidence="2 7">Belongs to the major facilitator superfamily. Sugar transporter (TC 2.A.1.1) family.</text>
</comment>
<evidence type="ECO:0000256" key="4">
    <source>
        <dbReference type="ARBA" id="ARBA00022692"/>
    </source>
</evidence>
<feature type="transmembrane region" description="Helical" evidence="8">
    <location>
        <begin position="363"/>
        <end position="386"/>
    </location>
</feature>
<keyword evidence="11" id="KW-1185">Reference proteome</keyword>
<dbReference type="NCBIfam" id="TIGR00879">
    <property type="entry name" value="SP"/>
    <property type="match status" value="1"/>
</dbReference>
<keyword evidence="3 7" id="KW-0813">Transport</keyword>
<name>A0ABP3C9C9_9MICO</name>
<gene>
    <name evidence="10" type="ORF">NCCP602_20510</name>
</gene>
<dbReference type="InterPro" id="IPR020846">
    <property type="entry name" value="MFS_dom"/>
</dbReference>
<evidence type="ECO:0000256" key="3">
    <source>
        <dbReference type="ARBA" id="ARBA00022448"/>
    </source>
</evidence>
<dbReference type="PROSITE" id="PS50850">
    <property type="entry name" value="MFS"/>
    <property type="match status" value="1"/>
</dbReference>
<dbReference type="Proteomes" id="UP001498238">
    <property type="component" value="Unassembled WGS sequence"/>
</dbReference>
<evidence type="ECO:0000313" key="10">
    <source>
        <dbReference type="EMBL" id="GAA0036090.1"/>
    </source>
</evidence>
<feature type="transmembrane region" description="Helical" evidence="8">
    <location>
        <begin position="133"/>
        <end position="153"/>
    </location>
</feature>
<feature type="transmembrane region" description="Helical" evidence="8">
    <location>
        <begin position="107"/>
        <end position="127"/>
    </location>
</feature>
<evidence type="ECO:0000256" key="1">
    <source>
        <dbReference type="ARBA" id="ARBA00004651"/>
    </source>
</evidence>
<evidence type="ECO:0000256" key="5">
    <source>
        <dbReference type="ARBA" id="ARBA00022989"/>
    </source>
</evidence>
<keyword evidence="6 8" id="KW-0472">Membrane</keyword>
<accession>A0ABP3C9C9</accession>
<organism evidence="10 11">
    <name type="scientific">Brevibacterium metallidurans</name>
    <dbReference type="NCBI Taxonomy" id="1482676"/>
    <lineage>
        <taxon>Bacteria</taxon>
        <taxon>Bacillati</taxon>
        <taxon>Actinomycetota</taxon>
        <taxon>Actinomycetes</taxon>
        <taxon>Micrococcales</taxon>
        <taxon>Brevibacteriaceae</taxon>
        <taxon>Brevibacterium</taxon>
    </lineage>
</organism>
<comment type="subcellular location">
    <subcellularLocation>
        <location evidence="1">Cell membrane</location>
        <topology evidence="1">Multi-pass membrane protein</topology>
    </subcellularLocation>
</comment>
<dbReference type="InterPro" id="IPR036259">
    <property type="entry name" value="MFS_trans_sf"/>
</dbReference>
<dbReference type="InterPro" id="IPR005829">
    <property type="entry name" value="Sugar_transporter_CS"/>
</dbReference>
<dbReference type="Gene3D" id="1.20.1250.20">
    <property type="entry name" value="MFS general substrate transporter like domains"/>
    <property type="match status" value="1"/>
</dbReference>
<evidence type="ECO:0000259" key="9">
    <source>
        <dbReference type="PROSITE" id="PS50850"/>
    </source>
</evidence>
<feature type="transmembrane region" description="Helical" evidence="8">
    <location>
        <begin position="74"/>
        <end position="95"/>
    </location>
</feature>
<feature type="transmembrane region" description="Helical" evidence="8">
    <location>
        <begin position="311"/>
        <end position="331"/>
    </location>
</feature>
<evidence type="ECO:0000256" key="2">
    <source>
        <dbReference type="ARBA" id="ARBA00010992"/>
    </source>
</evidence>
<sequence>MIIPTTLVRIRIDDVTNRTATDTPQGRNHDTEPIPRKIILIAVLAGFSGLLYGYDSGAISGALPLLTEQMGLNASQQGLITSLLLWGALPSIIGATLAARRFDRRHLLIVAAVIFFIGSLACAFAPTPEVLGIARFFLGLGVGIANMFGLIYLSELSPTRIRGLLTGLYQLAVNFGILAAYIVGDAFQASGLWQWILGIGAIPAAVFFVGMLLSPASPRWLITRGRDDDALRVLDSLRGTTEIARLEFDDIKSSLAQQDHGLRGLTTSARRPMIVLLILTFFQVFTGINAVVYYAPIIFAQSGMGDRAGSYANYGVGLALVISTAIALPIIDRLGRVRLLALSMAGQTVTMLVLWLLPDAGWISIAAVFAYTFAFGIGMGPVFWLLVPEVLPLSVRAIGTGVVTFVQYLFNATFAWAFPVALDAIGPLVFLLFALLSAAALWFVLTRIPETSGRSLEEIEAYWRTTGSRSPAPASATEKN</sequence>
<feature type="transmembrane region" description="Helical" evidence="8">
    <location>
        <begin position="195"/>
        <end position="216"/>
    </location>
</feature>
<feature type="transmembrane region" description="Helical" evidence="8">
    <location>
        <begin position="165"/>
        <end position="183"/>
    </location>
</feature>
<dbReference type="InterPro" id="IPR050814">
    <property type="entry name" value="Myo-inositol_Transporter"/>
</dbReference>
<evidence type="ECO:0000313" key="11">
    <source>
        <dbReference type="Proteomes" id="UP001498238"/>
    </source>
</evidence>
<dbReference type="Pfam" id="PF00083">
    <property type="entry name" value="Sugar_tr"/>
    <property type="match status" value="1"/>
</dbReference>
<dbReference type="InterPro" id="IPR005828">
    <property type="entry name" value="MFS_sugar_transport-like"/>
</dbReference>
<evidence type="ECO:0000256" key="6">
    <source>
        <dbReference type="ARBA" id="ARBA00023136"/>
    </source>
</evidence>
<keyword evidence="4 8" id="KW-0812">Transmembrane</keyword>
<feature type="transmembrane region" description="Helical" evidence="8">
    <location>
        <begin position="424"/>
        <end position="445"/>
    </location>
</feature>
<evidence type="ECO:0000256" key="8">
    <source>
        <dbReference type="SAM" id="Phobius"/>
    </source>
</evidence>
<feature type="domain" description="Major facilitator superfamily (MFS) profile" evidence="9">
    <location>
        <begin position="41"/>
        <end position="452"/>
    </location>
</feature>
<feature type="transmembrane region" description="Helical" evidence="8">
    <location>
        <begin position="398"/>
        <end position="418"/>
    </location>
</feature>
<dbReference type="PANTHER" id="PTHR48020:SF12">
    <property type="entry name" value="PROTON MYO-INOSITOL COTRANSPORTER"/>
    <property type="match status" value="1"/>
</dbReference>
<dbReference type="InterPro" id="IPR003663">
    <property type="entry name" value="Sugar/inositol_transpt"/>
</dbReference>
<dbReference type="PROSITE" id="PS00217">
    <property type="entry name" value="SUGAR_TRANSPORT_2"/>
    <property type="match status" value="1"/>
</dbReference>
<feature type="transmembrane region" description="Helical" evidence="8">
    <location>
        <begin position="338"/>
        <end position="357"/>
    </location>
</feature>